<protein>
    <submittedName>
        <fullName evidence="2">Uncharacterized protein</fullName>
    </submittedName>
</protein>
<evidence type="ECO:0000313" key="3">
    <source>
        <dbReference type="Proteomes" id="UP000327044"/>
    </source>
</evidence>
<proteinExistence type="predicted"/>
<evidence type="ECO:0000313" key="2">
    <source>
        <dbReference type="EMBL" id="KAB0790227.1"/>
    </source>
</evidence>
<dbReference type="Proteomes" id="UP000327044">
    <property type="component" value="Unassembled WGS sequence"/>
</dbReference>
<sequence>LAKELLPCLVDTLKSVFVTKKDSTEYTATRPGLTVDTNKTNKREEDQRTPSDEDNFSESSQFSSSQQNEKNKSCKEA</sequence>
<dbReference type="EMBL" id="VVIM01001655">
    <property type="protein sequence ID" value="KAB0790227.1"/>
    <property type="molecule type" value="Genomic_DNA"/>
</dbReference>
<feature type="compositionally biased region" description="Low complexity" evidence="1">
    <location>
        <begin position="57"/>
        <end position="68"/>
    </location>
</feature>
<feature type="compositionally biased region" description="Basic and acidic residues" evidence="1">
    <location>
        <begin position="39"/>
        <end position="51"/>
    </location>
</feature>
<evidence type="ECO:0000256" key="1">
    <source>
        <dbReference type="SAM" id="MobiDB-lite"/>
    </source>
</evidence>
<dbReference type="InParanoid" id="A0A5N3ZYU1"/>
<comment type="caution">
    <text evidence="2">The sequence shown here is derived from an EMBL/GenBank/DDBJ whole genome shotgun (WGS) entry which is preliminary data.</text>
</comment>
<name>A0A5N3ZYU1_PHOPY</name>
<gene>
    <name evidence="2" type="ORF">PPYR_15439</name>
</gene>
<organism evidence="2 3">
    <name type="scientific">Photinus pyralis</name>
    <name type="common">Common eastern firefly</name>
    <name type="synonym">Lampyris pyralis</name>
    <dbReference type="NCBI Taxonomy" id="7054"/>
    <lineage>
        <taxon>Eukaryota</taxon>
        <taxon>Metazoa</taxon>
        <taxon>Ecdysozoa</taxon>
        <taxon>Arthropoda</taxon>
        <taxon>Hexapoda</taxon>
        <taxon>Insecta</taxon>
        <taxon>Pterygota</taxon>
        <taxon>Neoptera</taxon>
        <taxon>Endopterygota</taxon>
        <taxon>Coleoptera</taxon>
        <taxon>Polyphaga</taxon>
        <taxon>Elateriformia</taxon>
        <taxon>Elateroidea</taxon>
        <taxon>Lampyridae</taxon>
        <taxon>Lampyrinae</taxon>
        <taxon>Photinus</taxon>
    </lineage>
</organism>
<feature type="region of interest" description="Disordered" evidence="1">
    <location>
        <begin position="24"/>
        <end position="77"/>
    </location>
</feature>
<feature type="non-terminal residue" evidence="2">
    <location>
        <position position="1"/>
    </location>
</feature>
<dbReference type="AlphaFoldDB" id="A0A5N3ZYU1"/>
<reference evidence="2 3" key="1">
    <citation type="journal article" date="2018" name="Elife">
        <title>Firefly genomes illuminate parallel origins of bioluminescence in beetles.</title>
        <authorList>
            <person name="Fallon T.R."/>
            <person name="Lower S.E."/>
            <person name="Chang C.H."/>
            <person name="Bessho-Uehara M."/>
            <person name="Martin G.J."/>
            <person name="Bewick A.J."/>
            <person name="Behringer M."/>
            <person name="Debat H.J."/>
            <person name="Wong I."/>
            <person name="Day J.C."/>
            <person name="Suvorov A."/>
            <person name="Silva C.J."/>
            <person name="Stanger-Hall K.F."/>
            <person name="Hall D.W."/>
            <person name="Schmitz R.J."/>
            <person name="Nelson D.R."/>
            <person name="Lewis S.M."/>
            <person name="Shigenobu S."/>
            <person name="Bybee S.M."/>
            <person name="Larracuente A.M."/>
            <person name="Oba Y."/>
            <person name="Weng J.K."/>
        </authorList>
    </citation>
    <scope>NUCLEOTIDE SEQUENCE [LARGE SCALE GENOMIC DNA]</scope>
    <source>
        <strain evidence="2">1611_PpyrPB1</strain>
        <tissue evidence="2">Whole body</tissue>
    </source>
</reference>
<keyword evidence="3" id="KW-1185">Reference proteome</keyword>
<accession>A0A5N3ZYU1</accession>